<reference evidence="1" key="1">
    <citation type="submission" date="2020-06" db="EMBL/GenBank/DDBJ databases">
        <authorList>
            <person name="Li T."/>
            <person name="Hu X."/>
            <person name="Zhang T."/>
            <person name="Song X."/>
            <person name="Zhang H."/>
            <person name="Dai N."/>
            <person name="Sheng W."/>
            <person name="Hou X."/>
            <person name="Wei L."/>
        </authorList>
    </citation>
    <scope>NUCLEOTIDE SEQUENCE</scope>
    <source>
        <strain evidence="1">KEN1</strain>
        <tissue evidence="1">Leaf</tissue>
    </source>
</reference>
<evidence type="ECO:0000313" key="1">
    <source>
        <dbReference type="EMBL" id="KAL0422271.1"/>
    </source>
</evidence>
<proteinExistence type="predicted"/>
<gene>
    <name evidence="1" type="ORF">Slati_3250000</name>
</gene>
<comment type="caution">
    <text evidence="1">The sequence shown here is derived from an EMBL/GenBank/DDBJ whole genome shotgun (WGS) entry which is preliminary data.</text>
</comment>
<name>A0AAW2UYX0_9LAMI</name>
<dbReference type="EMBL" id="JACGWN010000011">
    <property type="protein sequence ID" value="KAL0422271.1"/>
    <property type="molecule type" value="Genomic_DNA"/>
</dbReference>
<sequence>MMSHSSSTTSVSGFYSFLAQELDNLGHLFLSQNFMSIKFLQHVLSSLRSFHSQLTLLVQKLNLPVGEKWLDEYMDESSRLWEACHVLKSGVSSMENYYSSGANILSLLDDRRVLNAQVSRQVIRAINGCQREMIALQEENKSIAETRVQNLCLRFDDNVLAESKFNKYNGFRGVLYAMRKVSTLLLRVANAMSRLECQPGILLHELQQARTAMEELRTDMESTMEYETEIDIHDKVENLKSCFGVLQCGAESIIGQLDDFFDEIVEGRKKLLDMCSHR</sequence>
<dbReference type="AlphaFoldDB" id="A0AAW2UYX0"/>
<accession>A0AAW2UYX0</accession>
<protein>
    <submittedName>
        <fullName evidence="1">Uncharacterized protein</fullName>
    </submittedName>
</protein>
<dbReference type="PANTHER" id="PTHR31509">
    <property type="entry name" value="BPS1-LIKE PROTEIN"/>
    <property type="match status" value="1"/>
</dbReference>
<organism evidence="1">
    <name type="scientific">Sesamum latifolium</name>
    <dbReference type="NCBI Taxonomy" id="2727402"/>
    <lineage>
        <taxon>Eukaryota</taxon>
        <taxon>Viridiplantae</taxon>
        <taxon>Streptophyta</taxon>
        <taxon>Embryophyta</taxon>
        <taxon>Tracheophyta</taxon>
        <taxon>Spermatophyta</taxon>
        <taxon>Magnoliopsida</taxon>
        <taxon>eudicotyledons</taxon>
        <taxon>Gunneridae</taxon>
        <taxon>Pentapetalae</taxon>
        <taxon>asterids</taxon>
        <taxon>lamiids</taxon>
        <taxon>Lamiales</taxon>
        <taxon>Pedaliaceae</taxon>
        <taxon>Sesamum</taxon>
    </lineage>
</organism>
<reference evidence="1" key="2">
    <citation type="journal article" date="2024" name="Plant">
        <title>Genomic evolution and insights into agronomic trait innovations of Sesamum species.</title>
        <authorList>
            <person name="Miao H."/>
            <person name="Wang L."/>
            <person name="Qu L."/>
            <person name="Liu H."/>
            <person name="Sun Y."/>
            <person name="Le M."/>
            <person name="Wang Q."/>
            <person name="Wei S."/>
            <person name="Zheng Y."/>
            <person name="Lin W."/>
            <person name="Duan Y."/>
            <person name="Cao H."/>
            <person name="Xiong S."/>
            <person name="Wang X."/>
            <person name="Wei L."/>
            <person name="Li C."/>
            <person name="Ma Q."/>
            <person name="Ju M."/>
            <person name="Zhao R."/>
            <person name="Li G."/>
            <person name="Mu C."/>
            <person name="Tian Q."/>
            <person name="Mei H."/>
            <person name="Zhang T."/>
            <person name="Gao T."/>
            <person name="Zhang H."/>
        </authorList>
    </citation>
    <scope>NUCLEOTIDE SEQUENCE</scope>
    <source>
        <strain evidence="1">KEN1</strain>
    </source>
</reference>